<organism evidence="2">
    <name type="scientific">Zooxanthella nutricula</name>
    <dbReference type="NCBI Taxonomy" id="1333877"/>
    <lineage>
        <taxon>Eukaryota</taxon>
        <taxon>Sar</taxon>
        <taxon>Alveolata</taxon>
        <taxon>Dinophyceae</taxon>
        <taxon>Peridiniales</taxon>
        <taxon>Peridiniales incertae sedis</taxon>
        <taxon>Zooxanthella</taxon>
    </lineage>
</organism>
<dbReference type="SUPFAM" id="SSF53756">
    <property type="entry name" value="UDP-Glycosyltransferase/glycogen phosphorylase"/>
    <property type="match status" value="1"/>
</dbReference>
<evidence type="ECO:0000256" key="1">
    <source>
        <dbReference type="ARBA" id="ARBA00022679"/>
    </source>
</evidence>
<dbReference type="EMBL" id="HBGW01013361">
    <property type="protein sequence ID" value="CAD9517381.1"/>
    <property type="molecule type" value="Transcribed_RNA"/>
</dbReference>
<keyword evidence="1" id="KW-0808">Transferase</keyword>
<dbReference type="Pfam" id="PF00201">
    <property type="entry name" value="UDPGT"/>
    <property type="match status" value="1"/>
</dbReference>
<dbReference type="InterPro" id="IPR002213">
    <property type="entry name" value="UDP_glucos_trans"/>
</dbReference>
<gene>
    <name evidence="2" type="ORF">BRAN1462_LOCUS8504</name>
</gene>
<protein>
    <recommendedName>
        <fullName evidence="3">UDP-glycosyltransferases domain-containing protein</fullName>
    </recommendedName>
</protein>
<dbReference type="PANTHER" id="PTHR48050:SF13">
    <property type="entry name" value="STEROL 3-BETA-GLUCOSYLTRANSFERASE UGT80A2"/>
    <property type="match status" value="1"/>
</dbReference>
<accession>A0A7S2N3A6</accession>
<reference evidence="2" key="1">
    <citation type="submission" date="2021-01" db="EMBL/GenBank/DDBJ databases">
        <authorList>
            <person name="Corre E."/>
            <person name="Pelletier E."/>
            <person name="Niang G."/>
            <person name="Scheremetjew M."/>
            <person name="Finn R."/>
            <person name="Kale V."/>
            <person name="Holt S."/>
            <person name="Cochrane G."/>
            <person name="Meng A."/>
            <person name="Brown T."/>
            <person name="Cohen L."/>
        </authorList>
    </citation>
    <scope>NUCLEOTIDE SEQUENCE</scope>
    <source>
        <strain evidence="2">RCC3387</strain>
    </source>
</reference>
<evidence type="ECO:0008006" key="3">
    <source>
        <dbReference type="Google" id="ProtNLM"/>
    </source>
</evidence>
<evidence type="ECO:0000313" key="2">
    <source>
        <dbReference type="EMBL" id="CAD9517381.1"/>
    </source>
</evidence>
<dbReference type="GO" id="GO:0008194">
    <property type="term" value="F:UDP-glycosyltransferase activity"/>
    <property type="evidence" value="ECO:0007669"/>
    <property type="project" value="InterPro"/>
</dbReference>
<dbReference type="AlphaFoldDB" id="A0A7S2N3A6"/>
<dbReference type="Gene3D" id="3.40.50.2000">
    <property type="entry name" value="Glycogen Phosphorylase B"/>
    <property type="match status" value="2"/>
</dbReference>
<dbReference type="CDD" id="cd03784">
    <property type="entry name" value="GT1_Gtf-like"/>
    <property type="match status" value="1"/>
</dbReference>
<dbReference type="PANTHER" id="PTHR48050">
    <property type="entry name" value="STEROL 3-BETA-GLUCOSYLTRANSFERASE"/>
    <property type="match status" value="1"/>
</dbReference>
<sequence>MGVFAFVFPMASGHLNPSLPIARFLVAQGHEVHYLCREQLRAGIEDTGAVFHSDIGVQPELYEGRRPDFIGATASLKKEYGLEGDSTIDAIVKLRMVQREMMLPGTIRWLKRLGAHAVLYCPLLNSDAALAAFVVGIPSVALLTIAGPGACAPSTAEFLSKCGATAEGALRTGLDFQPNMEAVSRMSARYGVDVPAVEGLSPLGKMDFAKFSQVTLVTTCEDLQDPLSPELAEIYQREGVRFEAVGALLDQEGAKRAAGHRYTEQPGVHEGNGHEGAMGQPDNQTDAAELLARVRMARHEGRQVVLASMGTVVTGDHEEFGWNGRTVGADGKPRGLTGRELSQAAWAGIFDVFGGDSAEDGPLIVVSLGPQEDPLGAVEAPPNAVCLPSVPQVDVLRAGVDMFLTHGGQNSFTEALSAGVPLVVCPGFGDQAVNARKAEALGVGLQVPRPDPDGGEEATAAAEFRASAGAAARRVAAEPAFRAKAQACAGRLAQAGGVPRAAEWLLRAAATGAADAKAVAPTTAATGVAAVAGA</sequence>
<dbReference type="InterPro" id="IPR050426">
    <property type="entry name" value="Glycosyltransferase_28"/>
</dbReference>
<proteinExistence type="predicted"/>
<name>A0A7S2N3A6_9DINO</name>